<dbReference type="SUPFAM" id="SSF56399">
    <property type="entry name" value="ADP-ribosylation"/>
    <property type="match status" value="1"/>
</dbReference>
<gene>
    <name evidence="2" type="ORF">HU772_023095</name>
</gene>
<name>A0A9E6PVS9_9PSED</name>
<dbReference type="InterPro" id="IPR022385">
    <property type="entry name" value="Rhs_assc_core"/>
</dbReference>
<sequence length="287" mass="31233">MVLWERLLMSLYLPMLDHQRSPFWGSNFSRAYTPYGATAISDGPMLGFCGQPSDKVIGSYLLGNGHRCYSPRLFRFQSPDQLSPFGKGGINAYAYCGGDPVNRWDPSGQFIQAGLNIMLGLFAARDAGKTVYQTNTSGRAIIAEQRHSTERDVLNKVKPTLSRQIAETSAVVVPVVAVVGTAVSLVTGGAAPALLGVVGTAAGVGALIFSKRAKRREKQLAKDKYYYLNHSTGQEANRVVAVFNDVKDRINEDISRGVWPSPDKIDSSIDKSFNAVLEVGEELRNLT</sequence>
<evidence type="ECO:0000313" key="2">
    <source>
        <dbReference type="EMBL" id="QXI38176.1"/>
    </source>
</evidence>
<dbReference type="Proteomes" id="UP000633418">
    <property type="component" value="Chromosome"/>
</dbReference>
<keyword evidence="1" id="KW-0472">Membrane</keyword>
<dbReference type="AlphaFoldDB" id="A0A9E6PVS9"/>
<evidence type="ECO:0000313" key="3">
    <source>
        <dbReference type="Proteomes" id="UP000633418"/>
    </source>
</evidence>
<dbReference type="EMBL" id="CP077095">
    <property type="protein sequence ID" value="QXI38176.1"/>
    <property type="molecule type" value="Genomic_DNA"/>
</dbReference>
<feature type="transmembrane region" description="Helical" evidence="1">
    <location>
        <begin position="191"/>
        <end position="209"/>
    </location>
</feature>
<evidence type="ECO:0000256" key="1">
    <source>
        <dbReference type="SAM" id="Phobius"/>
    </source>
</evidence>
<accession>A0A9E6PVS9</accession>
<keyword evidence="1" id="KW-0812">Transmembrane</keyword>
<feature type="transmembrane region" description="Helical" evidence="1">
    <location>
        <begin position="165"/>
        <end position="185"/>
    </location>
</feature>
<dbReference type="Gene3D" id="2.180.10.10">
    <property type="entry name" value="RHS repeat-associated core"/>
    <property type="match status" value="1"/>
</dbReference>
<keyword evidence="1" id="KW-1133">Transmembrane helix</keyword>
<reference evidence="2 3" key="1">
    <citation type="journal article" date="2020" name="Microorganisms">
        <title>Reliable Identification of Environmental Pseudomonas Isolates Using the rpoD Gene.</title>
        <authorList>
            <consortium name="The Broad Institute Genome Sequencing Platform"/>
            <person name="Girard L."/>
            <person name="Lood C."/>
            <person name="Rokni-Zadeh H."/>
            <person name="van Noort V."/>
            <person name="Lavigne R."/>
            <person name="De Mot R."/>
        </authorList>
    </citation>
    <scope>NUCLEOTIDE SEQUENCE [LARGE SCALE GENOMIC DNA]</scope>
    <source>
        <strain evidence="2 3">RW9S1A</strain>
    </source>
</reference>
<dbReference type="NCBIfam" id="TIGR03696">
    <property type="entry name" value="Rhs_assc_core"/>
    <property type="match status" value="1"/>
</dbReference>
<protein>
    <submittedName>
        <fullName evidence="2">RHS repeat-associated core domain-containing protein</fullName>
    </submittedName>
</protein>
<dbReference type="KEGG" id="pxn:HU772_023095"/>
<organism evidence="2 3">
    <name type="scientific">Pseudomonas xantholysinigenes</name>
    <dbReference type="NCBI Taxonomy" id="2745490"/>
    <lineage>
        <taxon>Bacteria</taxon>
        <taxon>Pseudomonadati</taxon>
        <taxon>Pseudomonadota</taxon>
        <taxon>Gammaproteobacteria</taxon>
        <taxon>Pseudomonadales</taxon>
        <taxon>Pseudomonadaceae</taxon>
        <taxon>Pseudomonas</taxon>
    </lineage>
</organism>
<keyword evidence="3" id="KW-1185">Reference proteome</keyword>
<proteinExistence type="predicted"/>
<reference evidence="2 3" key="2">
    <citation type="journal article" date="2021" name="Microorganisms">
        <title>The Ever-Expanding Pseudomonas Genus: Description of 43 New Species and Partition of the Pseudomonas putida Group.</title>
        <authorList>
            <person name="Girard L."/>
            <person name="Lood C."/>
            <person name="Hofte M."/>
            <person name="Vandamme P."/>
            <person name="Rokni-Zadeh H."/>
            <person name="van Noort V."/>
            <person name="Lavigne R."/>
            <person name="De Mot R."/>
        </authorList>
    </citation>
    <scope>NUCLEOTIDE SEQUENCE [LARGE SCALE GENOMIC DNA]</scope>
    <source>
        <strain evidence="2 3">RW9S1A</strain>
    </source>
</reference>